<evidence type="ECO:0000313" key="3">
    <source>
        <dbReference type="Proteomes" id="UP000440367"/>
    </source>
</evidence>
<sequence length="186" mass="20780">MNAKSTTLFALNDLTAGIVQRAGQIRKTDFERPQKFYKLFVAKGEQVVQWMRGTVNSKALAYIREIQEIRQTLLVLLIVSTALTKYGEKELARRDSLGEMDSVIDKPFWGASFREKETEKQLVMRAELASGMIAKTLGFLESRIVKYKGPYAATPTLTVADLAIYGVLVSLGGASCSYDERRSCLL</sequence>
<protein>
    <recommendedName>
        <fullName evidence="1">Glutathione S-transferase C-terminal domain-containing protein</fullName>
    </recommendedName>
</protein>
<gene>
    <name evidence="2" type="ORF">PF002_g27035</name>
</gene>
<organism evidence="2 3">
    <name type="scientific">Phytophthora fragariae</name>
    <dbReference type="NCBI Taxonomy" id="53985"/>
    <lineage>
        <taxon>Eukaryota</taxon>
        <taxon>Sar</taxon>
        <taxon>Stramenopiles</taxon>
        <taxon>Oomycota</taxon>
        <taxon>Peronosporomycetes</taxon>
        <taxon>Peronosporales</taxon>
        <taxon>Peronosporaceae</taxon>
        <taxon>Phytophthora</taxon>
    </lineage>
</organism>
<dbReference type="AlphaFoldDB" id="A0A6A3WLV8"/>
<dbReference type="Gene3D" id="1.20.1050.10">
    <property type="match status" value="1"/>
</dbReference>
<evidence type="ECO:0000313" key="2">
    <source>
        <dbReference type="EMBL" id="KAE9182265.1"/>
    </source>
</evidence>
<comment type="caution">
    <text evidence="2">The sequence shown here is derived from an EMBL/GenBank/DDBJ whole genome shotgun (WGS) entry which is preliminary data.</text>
</comment>
<reference evidence="2 3" key="1">
    <citation type="submission" date="2018-08" db="EMBL/GenBank/DDBJ databases">
        <title>Genomic investigation of the strawberry pathogen Phytophthora fragariae indicates pathogenicity is determined by transcriptional variation in three key races.</title>
        <authorList>
            <person name="Adams T.M."/>
            <person name="Armitage A.D."/>
            <person name="Sobczyk M.K."/>
            <person name="Bates H.J."/>
            <person name="Dunwell J.M."/>
            <person name="Nellist C.F."/>
            <person name="Harrison R.J."/>
        </authorList>
    </citation>
    <scope>NUCLEOTIDE SEQUENCE [LARGE SCALE GENOMIC DNA]</scope>
    <source>
        <strain evidence="2 3">BC-1</strain>
    </source>
</reference>
<dbReference type="SUPFAM" id="SSF47616">
    <property type="entry name" value="GST C-terminal domain-like"/>
    <property type="match status" value="1"/>
</dbReference>
<feature type="domain" description="Glutathione S-transferase C-terminal" evidence="1">
    <location>
        <begin position="106"/>
        <end position="169"/>
    </location>
</feature>
<dbReference type="InterPro" id="IPR036282">
    <property type="entry name" value="Glutathione-S-Trfase_C_sf"/>
</dbReference>
<dbReference type="Pfam" id="PF14497">
    <property type="entry name" value="GST_C_3"/>
    <property type="match status" value="1"/>
</dbReference>
<name>A0A6A3WLV8_9STRA</name>
<dbReference type="Proteomes" id="UP000440367">
    <property type="component" value="Unassembled WGS sequence"/>
</dbReference>
<dbReference type="EMBL" id="QXGD01002953">
    <property type="protein sequence ID" value="KAE9182265.1"/>
    <property type="molecule type" value="Genomic_DNA"/>
</dbReference>
<evidence type="ECO:0000259" key="1">
    <source>
        <dbReference type="Pfam" id="PF14497"/>
    </source>
</evidence>
<accession>A0A6A3WLV8</accession>
<dbReference type="InterPro" id="IPR004046">
    <property type="entry name" value="GST_C"/>
</dbReference>
<proteinExistence type="predicted"/>